<evidence type="ECO:0008006" key="3">
    <source>
        <dbReference type="Google" id="ProtNLM"/>
    </source>
</evidence>
<accession>A0ABX7XFQ2</accession>
<proteinExistence type="predicted"/>
<dbReference type="EMBL" id="CP072842">
    <property type="protein sequence ID" value="QTV06741.1"/>
    <property type="molecule type" value="Genomic_DNA"/>
</dbReference>
<dbReference type="RefSeq" id="WP_230477501.1">
    <property type="nucleotide sequence ID" value="NZ_CP072842.1"/>
</dbReference>
<sequence>MTYEKRLCCFIDILGFKAHIDESKNNDSKIDSIANILKLNREIVNEDGLISKKITHFSDSIVISYKYDETDNIFFFLEDLKFLSIELAAKGYLVRGGVTVDDLIHEDNMIFGPAMVEAYELESKKAFYPRIIISKLFIETVSEIKDQHRQKDTLNYFNSALRIDDDRKFYLDYIEVSPDLDNEHGIVEYLQKLKLFFKDFDNQRDDVKLKLVWLKNKINIYIDKLHQNVEINEDLNQETIDLYKSITKIN</sequence>
<protein>
    <recommendedName>
        <fullName evidence="3">Guanylate cyclase domain-containing protein</fullName>
    </recommendedName>
</protein>
<gene>
    <name evidence="1" type="ORF">J9309_05350</name>
</gene>
<organism evidence="1 2">
    <name type="scientific">Faecalibacter bovis</name>
    <dbReference type="NCBI Taxonomy" id="2898187"/>
    <lineage>
        <taxon>Bacteria</taxon>
        <taxon>Pseudomonadati</taxon>
        <taxon>Bacteroidota</taxon>
        <taxon>Flavobacteriia</taxon>
        <taxon>Flavobacteriales</taxon>
        <taxon>Weeksellaceae</taxon>
        <taxon>Faecalibacter</taxon>
    </lineage>
</organism>
<dbReference type="Proteomes" id="UP000672011">
    <property type="component" value="Chromosome"/>
</dbReference>
<keyword evidence="2" id="KW-1185">Reference proteome</keyword>
<reference evidence="1 2" key="1">
    <citation type="journal article" date="2021" name="Int. J. Syst. Evol. Microbiol.">
        <title>Faecalibacter bovis sp. nov., isolated from cow faeces.</title>
        <authorList>
            <person name="Li F."/>
            <person name="Zhao W."/>
            <person name="Hong Q."/>
            <person name="Shao Q."/>
            <person name="Song J."/>
            <person name="Yang S."/>
        </authorList>
    </citation>
    <scope>NUCLEOTIDE SEQUENCE [LARGE SCALE GENOMIC DNA]</scope>
    <source>
        <strain evidence="1 2">ZY171143</strain>
    </source>
</reference>
<evidence type="ECO:0000313" key="1">
    <source>
        <dbReference type="EMBL" id="QTV06741.1"/>
    </source>
</evidence>
<reference evidence="2" key="2">
    <citation type="submission" date="2021-04" db="EMBL/GenBank/DDBJ databases">
        <title>Taxonomy of Flavobacteriaceae bacterium ZY171143.</title>
        <authorList>
            <person name="Li F."/>
        </authorList>
    </citation>
    <scope>NUCLEOTIDE SEQUENCE [LARGE SCALE GENOMIC DNA]</scope>
    <source>
        <strain evidence="2">ZY171143</strain>
    </source>
</reference>
<evidence type="ECO:0000313" key="2">
    <source>
        <dbReference type="Proteomes" id="UP000672011"/>
    </source>
</evidence>
<name>A0ABX7XFQ2_9FLAO</name>